<reference evidence="7 8" key="1">
    <citation type="journal article" date="2019" name="PLoS Biol.">
        <title>Sex chromosomes control vertical transmission of feminizing Wolbachia symbionts in an isopod.</title>
        <authorList>
            <person name="Becking T."/>
            <person name="Chebbi M.A."/>
            <person name="Giraud I."/>
            <person name="Moumen B."/>
            <person name="Laverre T."/>
            <person name="Caubet Y."/>
            <person name="Peccoud J."/>
            <person name="Gilbert C."/>
            <person name="Cordaux R."/>
        </authorList>
    </citation>
    <scope>NUCLEOTIDE SEQUENCE [LARGE SCALE GENOMIC DNA]</scope>
    <source>
        <strain evidence="7">ANa2</strain>
        <tissue evidence="7">Whole body excluding digestive tract and cuticle</tissue>
    </source>
</reference>
<accession>A0A5N5STY6</accession>
<dbReference type="EMBL" id="SEYY01020349">
    <property type="protein sequence ID" value="KAB7497378.1"/>
    <property type="molecule type" value="Genomic_DNA"/>
</dbReference>
<keyword evidence="2" id="KW-0540">Nuclease</keyword>
<dbReference type="InterPro" id="IPR011604">
    <property type="entry name" value="PDDEXK-like_dom_sf"/>
</dbReference>
<dbReference type="Proteomes" id="UP000326759">
    <property type="component" value="Unassembled WGS sequence"/>
</dbReference>
<organism evidence="7 8">
    <name type="scientific">Armadillidium nasatum</name>
    <dbReference type="NCBI Taxonomy" id="96803"/>
    <lineage>
        <taxon>Eukaryota</taxon>
        <taxon>Metazoa</taxon>
        <taxon>Ecdysozoa</taxon>
        <taxon>Arthropoda</taxon>
        <taxon>Crustacea</taxon>
        <taxon>Multicrustacea</taxon>
        <taxon>Malacostraca</taxon>
        <taxon>Eumalacostraca</taxon>
        <taxon>Peracarida</taxon>
        <taxon>Isopoda</taxon>
        <taxon>Oniscidea</taxon>
        <taxon>Crinocheta</taxon>
        <taxon>Armadillidiidae</taxon>
        <taxon>Armadillidium</taxon>
    </lineage>
</organism>
<sequence length="93" mass="10452">ILPLELKTGKPSFSAEHKGQVTLYSMIMSDRRKDPQSGLLLYLKDGSMAEVPAGEKEKKALIQLRNDVVRYLAEKSSKAEGTVCLYCFLLIKY</sequence>
<keyword evidence="4" id="KW-0378">Hydrolase</keyword>
<dbReference type="InterPro" id="IPR051827">
    <property type="entry name" value="Cas4_exonuclease"/>
</dbReference>
<dbReference type="PANTHER" id="PTHR36531:SF6">
    <property type="entry name" value="DNA REPLICATION ATP-DEPENDENT HELICASE_NUCLEASE DNA2"/>
    <property type="match status" value="1"/>
</dbReference>
<feature type="non-terminal residue" evidence="7">
    <location>
        <position position="1"/>
    </location>
</feature>
<dbReference type="GO" id="GO:0004518">
    <property type="term" value="F:nuclease activity"/>
    <property type="evidence" value="ECO:0007669"/>
    <property type="project" value="UniProtKB-KW"/>
</dbReference>
<gene>
    <name evidence="7" type="ORF">Anas_00970</name>
</gene>
<dbReference type="GO" id="GO:0046872">
    <property type="term" value="F:metal ion binding"/>
    <property type="evidence" value="ECO:0007669"/>
    <property type="project" value="UniProtKB-KW"/>
</dbReference>
<dbReference type="AlphaFoldDB" id="A0A5N5STY6"/>
<evidence type="ECO:0000256" key="5">
    <source>
        <dbReference type="ARBA" id="ARBA00023004"/>
    </source>
</evidence>
<keyword evidence="3" id="KW-0479">Metal-binding</keyword>
<evidence type="ECO:0000256" key="6">
    <source>
        <dbReference type="ARBA" id="ARBA00023014"/>
    </source>
</evidence>
<evidence type="ECO:0000256" key="1">
    <source>
        <dbReference type="ARBA" id="ARBA00001966"/>
    </source>
</evidence>
<evidence type="ECO:0000313" key="7">
    <source>
        <dbReference type="EMBL" id="KAB7497378.1"/>
    </source>
</evidence>
<dbReference type="PANTHER" id="PTHR36531">
    <property type="entry name" value="CRISPR-ASSOCIATED EXONUCLEASE CAS4"/>
    <property type="match status" value="1"/>
</dbReference>
<dbReference type="Gene3D" id="3.90.320.10">
    <property type="match status" value="1"/>
</dbReference>
<comment type="cofactor">
    <cofactor evidence="1">
        <name>[4Fe-4S] cluster</name>
        <dbReference type="ChEBI" id="CHEBI:49883"/>
    </cofactor>
</comment>
<comment type="caution">
    <text evidence="7">The sequence shown here is derived from an EMBL/GenBank/DDBJ whole genome shotgun (WGS) entry which is preliminary data.</text>
</comment>
<keyword evidence="5" id="KW-0408">Iron</keyword>
<keyword evidence="6" id="KW-0411">Iron-sulfur</keyword>
<protein>
    <submittedName>
        <fullName evidence="7">Uncharacterized protein</fullName>
    </submittedName>
</protein>
<dbReference type="GO" id="GO:0051536">
    <property type="term" value="F:iron-sulfur cluster binding"/>
    <property type="evidence" value="ECO:0007669"/>
    <property type="project" value="UniProtKB-KW"/>
</dbReference>
<name>A0A5N5STY6_9CRUS</name>
<evidence type="ECO:0000256" key="3">
    <source>
        <dbReference type="ARBA" id="ARBA00022723"/>
    </source>
</evidence>
<dbReference type="GO" id="GO:0016787">
    <property type="term" value="F:hydrolase activity"/>
    <property type="evidence" value="ECO:0007669"/>
    <property type="project" value="UniProtKB-KW"/>
</dbReference>
<evidence type="ECO:0000256" key="2">
    <source>
        <dbReference type="ARBA" id="ARBA00022722"/>
    </source>
</evidence>
<dbReference type="OrthoDB" id="6382338at2759"/>
<evidence type="ECO:0000313" key="8">
    <source>
        <dbReference type="Proteomes" id="UP000326759"/>
    </source>
</evidence>
<keyword evidence="8" id="KW-1185">Reference proteome</keyword>
<evidence type="ECO:0000256" key="4">
    <source>
        <dbReference type="ARBA" id="ARBA00022801"/>
    </source>
</evidence>
<proteinExistence type="predicted"/>